<dbReference type="AlphaFoldDB" id="A0A3G7TYE0"/>
<dbReference type="RefSeq" id="WP_124322378.1">
    <property type="nucleotide sequence ID" value="NZ_CP027753.1"/>
</dbReference>
<gene>
    <name evidence="4" type="ORF">C4K04_5598</name>
</gene>
<dbReference type="InterPro" id="IPR008707">
    <property type="entry name" value="B-propeller_PilY1"/>
</dbReference>
<evidence type="ECO:0000259" key="3">
    <source>
        <dbReference type="Pfam" id="PF05567"/>
    </source>
</evidence>
<keyword evidence="1" id="KW-0479">Metal-binding</keyword>
<protein>
    <submittedName>
        <fullName evidence="4">Type IV fimbrial biogenesis protein PilY1</fullName>
    </submittedName>
</protein>
<keyword evidence="2" id="KW-0106">Calcium</keyword>
<dbReference type="GO" id="GO:0046872">
    <property type="term" value="F:metal ion binding"/>
    <property type="evidence" value="ECO:0007669"/>
    <property type="project" value="UniProtKB-KW"/>
</dbReference>
<sequence length="1023" mass="106463">MPSTERPGGLLAGALLSLYLSAPAYGFTPAQAPLANTAAVAPNVMLLLDDSQSMNSIVYAPGFDPGLARAPVRPCRMQAGECLPGASPSADSMALSMLSQAGCASGYVGFYRDNARPQCLKLPDPAGRGSTRYSAAYLAYLLALADGRDRDFTDGSIPVQDRMTLVREAASKLVADNRALRIGLASFNPPAGGDLAPGGRIVRTISDLVPVSDQVGQAQADANYQALLSAIGGLRASAEAPLAETYYEISRYFRGLTPYYNSTPSTYGSPIQYRCQRNYGLVVTDGLPSYDHSFPSREPQGASSLPDWDGVPNDGINPGGNEEGSSLYLDDIAKLVVDIDMRAAGLDIAGKSWDWAGFAQQHMNTYIIGLNAQYPMLADAANYGRGKFYPVTDKLGLDAALATTLGEVSASAAQAGSATAGAAGLASGSSYFQASYDPGDWHGTIRAYGISPAGAVDTSTPLWSTDSTLVADASPGIFQTWNSATRTAIGLRHDQLSGAQQAALAQDLPPGISAADLLAWSQGVNRAGLKVRSRLLGDIVNSPLVMAAPTAQDAADLQGDSDYSTYLASKAQGMTPSLLVNANDGLLSLIDVTNGRRRYAYMPSSALPLLHHIADPGYANGDRHRFLADGPVTVVDAQLGTAWATLALAGTGAGGKAFYAVQLYGQAGNTPQALWEIAAPEVADNSHPFNDLGYAYARPEVARLADGRWAAFIGNGYGSRSGVAALYVVDIRDGSLIRKIPVDGNGQENGLSSVKVRVDSQNVVQAAYGGDLQGHLWKFDLSGSAPDSWGPAFGGAPLFSAPFGASQPITAQPLLVDHPEGGKLVLFGTGKLSELADKRSKDAQGFYAVWDAPDGAGRITVADLQAQAITGLFAGSAGSYITSTQADVSYPAKQGWYLPLGEGSSGERVINPATLVAGRIVFSTAAVEASDPCSSAGNGKLVELEAFSGKMLNDAVLDTNGDEVVDGLDTPSSGVIFTGGIPALSAVLNRATRKIVSDSGGGIASLVEKPGGGSRRIMWRQIQ</sequence>
<name>A0A3G7TYE0_9PSED</name>
<evidence type="ECO:0000313" key="5">
    <source>
        <dbReference type="Proteomes" id="UP000268048"/>
    </source>
</evidence>
<dbReference type="Pfam" id="PF05567">
    <property type="entry name" value="T4P_PilY1"/>
    <property type="match status" value="1"/>
</dbReference>
<dbReference type="SUPFAM" id="SSF51004">
    <property type="entry name" value="C-terminal (heme d1) domain of cytochrome cd1-nitrite reductase"/>
    <property type="match status" value="1"/>
</dbReference>
<evidence type="ECO:0000313" key="4">
    <source>
        <dbReference type="EMBL" id="AZE51236.1"/>
    </source>
</evidence>
<evidence type="ECO:0000256" key="2">
    <source>
        <dbReference type="ARBA" id="ARBA00022837"/>
    </source>
</evidence>
<proteinExistence type="predicted"/>
<accession>A0A3G7TYE0</accession>
<feature type="domain" description="PilY1 beta-propeller" evidence="3">
    <location>
        <begin position="536"/>
        <end position="863"/>
    </location>
</feature>
<dbReference type="InterPro" id="IPR011048">
    <property type="entry name" value="Haem_d1_sf"/>
</dbReference>
<dbReference type="EMBL" id="CP027753">
    <property type="protein sequence ID" value="AZE51236.1"/>
    <property type="molecule type" value="Genomic_DNA"/>
</dbReference>
<dbReference type="Proteomes" id="UP000268048">
    <property type="component" value="Chromosome"/>
</dbReference>
<reference evidence="4 5" key="1">
    <citation type="submission" date="2018-03" db="EMBL/GenBank/DDBJ databases">
        <title>Diversity of phytobeneficial traits revealed by whole-genome analysis of worldwide-isolated phenazine-producing Pseudomonas spp.</title>
        <authorList>
            <person name="Biessy A."/>
            <person name="Novinscak A."/>
            <person name="Blom J."/>
            <person name="Leger G."/>
            <person name="Thomashow L.S."/>
            <person name="Cazorla F.M."/>
            <person name="Josic D."/>
            <person name="Filion M."/>
        </authorList>
    </citation>
    <scope>NUCLEOTIDE SEQUENCE [LARGE SCALE GENOMIC DNA]</scope>
    <source>
        <strain evidence="4 5">B25</strain>
    </source>
</reference>
<evidence type="ECO:0000256" key="1">
    <source>
        <dbReference type="ARBA" id="ARBA00022723"/>
    </source>
</evidence>
<organism evidence="4 5">
    <name type="scientific">Pseudomonas chlororaphis</name>
    <dbReference type="NCBI Taxonomy" id="587753"/>
    <lineage>
        <taxon>Bacteria</taxon>
        <taxon>Pseudomonadati</taxon>
        <taxon>Pseudomonadota</taxon>
        <taxon>Gammaproteobacteria</taxon>
        <taxon>Pseudomonadales</taxon>
        <taxon>Pseudomonadaceae</taxon>
        <taxon>Pseudomonas</taxon>
    </lineage>
</organism>